<dbReference type="Pfam" id="PF00392">
    <property type="entry name" value="GntR"/>
    <property type="match status" value="1"/>
</dbReference>
<dbReference type="Proteomes" id="UP000286186">
    <property type="component" value="Unassembled WGS sequence"/>
</dbReference>
<dbReference type="AlphaFoldDB" id="A0A414R554"/>
<proteinExistence type="predicted"/>
<accession>A0A414R554</accession>
<dbReference type="PROSITE" id="PS50949">
    <property type="entry name" value="HTH_GNTR"/>
    <property type="match status" value="1"/>
</dbReference>
<organism evidence="5 6">
    <name type="scientific">Eubacterium ventriosum</name>
    <dbReference type="NCBI Taxonomy" id="39496"/>
    <lineage>
        <taxon>Bacteria</taxon>
        <taxon>Bacillati</taxon>
        <taxon>Bacillota</taxon>
        <taxon>Clostridia</taxon>
        <taxon>Eubacteriales</taxon>
        <taxon>Eubacteriaceae</taxon>
        <taxon>Eubacterium</taxon>
    </lineage>
</organism>
<evidence type="ECO:0000256" key="3">
    <source>
        <dbReference type="ARBA" id="ARBA00023163"/>
    </source>
</evidence>
<keyword evidence="3" id="KW-0804">Transcription</keyword>
<protein>
    <submittedName>
        <fullName evidence="5">GntR family transcriptional regulator</fullName>
    </submittedName>
</protein>
<comment type="caution">
    <text evidence="5">The sequence shown here is derived from an EMBL/GenBank/DDBJ whole genome shotgun (WGS) entry which is preliminary data.</text>
</comment>
<dbReference type="RefSeq" id="WP_118231863.1">
    <property type="nucleotide sequence ID" value="NZ_DBFJSC010000489.1"/>
</dbReference>
<sequence>MLTVNFQSRTPVYQQLYDDVVRLASLGVLKSNTKLPPVRVLATELGINPNTVSKAYKMLEADGYIYSTVGRGSFVSDKLCQDEAEKIAARQELKIALKKAYKKGVTKEEIVNMIEQIIEGVDIE</sequence>
<dbReference type="SMART" id="SM00345">
    <property type="entry name" value="HTH_GNTR"/>
    <property type="match status" value="1"/>
</dbReference>
<dbReference type="GO" id="GO:0003700">
    <property type="term" value="F:DNA-binding transcription factor activity"/>
    <property type="evidence" value="ECO:0007669"/>
    <property type="project" value="InterPro"/>
</dbReference>
<dbReference type="SUPFAM" id="SSF46785">
    <property type="entry name" value="Winged helix' DNA-binding domain"/>
    <property type="match status" value="1"/>
</dbReference>
<feature type="domain" description="HTH gntR-type" evidence="4">
    <location>
        <begin position="10"/>
        <end position="78"/>
    </location>
</feature>
<gene>
    <name evidence="5" type="ORF">DW652_08855</name>
</gene>
<keyword evidence="2" id="KW-0238">DNA-binding</keyword>
<dbReference type="InterPro" id="IPR036390">
    <property type="entry name" value="WH_DNA-bd_sf"/>
</dbReference>
<reference evidence="5 6" key="1">
    <citation type="submission" date="2018-08" db="EMBL/GenBank/DDBJ databases">
        <title>A genome reference for cultivated species of the human gut microbiota.</title>
        <authorList>
            <person name="Zou Y."/>
            <person name="Xue W."/>
            <person name="Luo G."/>
        </authorList>
    </citation>
    <scope>NUCLEOTIDE SEQUENCE [LARGE SCALE GENOMIC DNA]</scope>
    <source>
        <strain evidence="5 6">AM23-22</strain>
    </source>
</reference>
<dbReference type="EMBL" id="QRHR01000008">
    <property type="protein sequence ID" value="RHF88132.1"/>
    <property type="molecule type" value="Genomic_DNA"/>
</dbReference>
<evidence type="ECO:0000256" key="2">
    <source>
        <dbReference type="ARBA" id="ARBA00023125"/>
    </source>
</evidence>
<evidence type="ECO:0000259" key="4">
    <source>
        <dbReference type="PROSITE" id="PS50949"/>
    </source>
</evidence>
<keyword evidence="1" id="KW-0805">Transcription regulation</keyword>
<dbReference type="PANTHER" id="PTHR38445">
    <property type="entry name" value="HTH-TYPE TRANSCRIPTIONAL REPRESSOR YTRA"/>
    <property type="match status" value="1"/>
</dbReference>
<dbReference type="InterPro" id="IPR036388">
    <property type="entry name" value="WH-like_DNA-bd_sf"/>
</dbReference>
<dbReference type="CDD" id="cd07377">
    <property type="entry name" value="WHTH_GntR"/>
    <property type="match status" value="1"/>
</dbReference>
<dbReference type="Gene3D" id="1.10.10.10">
    <property type="entry name" value="Winged helix-like DNA-binding domain superfamily/Winged helix DNA-binding domain"/>
    <property type="match status" value="1"/>
</dbReference>
<name>A0A414R554_9FIRM</name>
<dbReference type="PANTHER" id="PTHR38445:SF9">
    <property type="entry name" value="HTH-TYPE TRANSCRIPTIONAL REPRESSOR YTRA"/>
    <property type="match status" value="1"/>
</dbReference>
<dbReference type="GO" id="GO:0003677">
    <property type="term" value="F:DNA binding"/>
    <property type="evidence" value="ECO:0007669"/>
    <property type="project" value="UniProtKB-KW"/>
</dbReference>
<dbReference type="InterPro" id="IPR000524">
    <property type="entry name" value="Tscrpt_reg_HTH_GntR"/>
</dbReference>
<evidence type="ECO:0000313" key="6">
    <source>
        <dbReference type="Proteomes" id="UP000286186"/>
    </source>
</evidence>
<evidence type="ECO:0000313" key="5">
    <source>
        <dbReference type="EMBL" id="RHF88132.1"/>
    </source>
</evidence>
<evidence type="ECO:0000256" key="1">
    <source>
        <dbReference type="ARBA" id="ARBA00023015"/>
    </source>
</evidence>